<feature type="compositionally biased region" description="Low complexity" evidence="9">
    <location>
        <begin position="41"/>
        <end position="54"/>
    </location>
</feature>
<evidence type="ECO:0000256" key="7">
    <source>
        <dbReference type="ARBA" id="ARBA00023136"/>
    </source>
</evidence>
<dbReference type="InterPro" id="IPR050363">
    <property type="entry name" value="MIP/Aquaporin"/>
</dbReference>
<name>A0A1F5LKZ3_PENAI</name>
<dbReference type="SUPFAM" id="SSF81338">
    <property type="entry name" value="Aquaporin-like"/>
    <property type="match status" value="1"/>
</dbReference>
<evidence type="ECO:0000256" key="4">
    <source>
        <dbReference type="ARBA" id="ARBA00022692"/>
    </source>
</evidence>
<dbReference type="InterPro" id="IPR023271">
    <property type="entry name" value="Aquaporin-like"/>
</dbReference>
<dbReference type="STRING" id="1835702.A0A1F5LKZ3"/>
<keyword evidence="5" id="KW-0677">Repeat</keyword>
<dbReference type="FunFam" id="1.20.1080.10:FF:000022">
    <property type="entry name" value="MIP aquaporin"/>
    <property type="match status" value="1"/>
</dbReference>
<dbReference type="PROSITE" id="PS00221">
    <property type="entry name" value="MIP"/>
    <property type="match status" value="1"/>
</dbReference>
<comment type="caution">
    <text evidence="11">The sequence shown here is derived from an EMBL/GenBank/DDBJ whole genome shotgun (WGS) entry which is preliminary data.</text>
</comment>
<feature type="compositionally biased region" description="Polar residues" evidence="9">
    <location>
        <begin position="73"/>
        <end position="88"/>
    </location>
</feature>
<evidence type="ECO:0000256" key="1">
    <source>
        <dbReference type="ARBA" id="ARBA00004141"/>
    </source>
</evidence>
<dbReference type="CDD" id="cd00333">
    <property type="entry name" value="MIP"/>
    <property type="match status" value="1"/>
</dbReference>
<feature type="transmembrane region" description="Helical" evidence="10">
    <location>
        <begin position="168"/>
        <end position="187"/>
    </location>
</feature>
<keyword evidence="12" id="KW-1185">Reference proteome</keyword>
<feature type="transmembrane region" description="Helical" evidence="10">
    <location>
        <begin position="199"/>
        <end position="219"/>
    </location>
</feature>
<comment type="subcellular location">
    <subcellularLocation>
        <location evidence="1">Membrane</location>
        <topology evidence="1">Multi-pass membrane protein</topology>
    </subcellularLocation>
</comment>
<feature type="region of interest" description="Disordered" evidence="9">
    <location>
        <begin position="1"/>
        <end position="144"/>
    </location>
</feature>
<gene>
    <name evidence="11" type="ORF">PENARI_c007G06503</name>
</gene>
<keyword evidence="4 8" id="KW-0812">Transmembrane</keyword>
<evidence type="ECO:0000256" key="9">
    <source>
        <dbReference type="SAM" id="MobiDB-lite"/>
    </source>
</evidence>
<organism evidence="11 12">
    <name type="scientific">Penicillium arizonense</name>
    <dbReference type="NCBI Taxonomy" id="1835702"/>
    <lineage>
        <taxon>Eukaryota</taxon>
        <taxon>Fungi</taxon>
        <taxon>Dikarya</taxon>
        <taxon>Ascomycota</taxon>
        <taxon>Pezizomycotina</taxon>
        <taxon>Eurotiomycetes</taxon>
        <taxon>Eurotiomycetidae</taxon>
        <taxon>Eurotiales</taxon>
        <taxon>Aspergillaceae</taxon>
        <taxon>Penicillium</taxon>
    </lineage>
</organism>
<dbReference type="GeneID" id="34575719"/>
<feature type="compositionally biased region" description="Polar residues" evidence="9">
    <location>
        <begin position="55"/>
        <end position="64"/>
    </location>
</feature>
<evidence type="ECO:0000256" key="10">
    <source>
        <dbReference type="SAM" id="Phobius"/>
    </source>
</evidence>
<evidence type="ECO:0008006" key="13">
    <source>
        <dbReference type="Google" id="ProtNLM"/>
    </source>
</evidence>
<evidence type="ECO:0000256" key="3">
    <source>
        <dbReference type="ARBA" id="ARBA00022448"/>
    </source>
</evidence>
<evidence type="ECO:0000313" key="11">
    <source>
        <dbReference type="EMBL" id="OGE53776.1"/>
    </source>
</evidence>
<evidence type="ECO:0000256" key="5">
    <source>
        <dbReference type="ARBA" id="ARBA00022737"/>
    </source>
</evidence>
<feature type="compositionally biased region" description="Polar residues" evidence="9">
    <location>
        <begin position="1"/>
        <end position="11"/>
    </location>
</feature>
<keyword evidence="7 10" id="KW-0472">Membrane</keyword>
<dbReference type="RefSeq" id="XP_022489213.1">
    <property type="nucleotide sequence ID" value="XM_022630985.1"/>
</dbReference>
<evidence type="ECO:0000256" key="6">
    <source>
        <dbReference type="ARBA" id="ARBA00022989"/>
    </source>
</evidence>
<dbReference type="Gene3D" id="1.20.1080.10">
    <property type="entry name" value="Glycerol uptake facilitator protein"/>
    <property type="match status" value="1"/>
</dbReference>
<dbReference type="OrthoDB" id="3222at2759"/>
<feature type="transmembrane region" description="Helical" evidence="10">
    <location>
        <begin position="293"/>
        <end position="317"/>
    </location>
</feature>
<feature type="transmembrane region" description="Helical" evidence="10">
    <location>
        <begin position="329"/>
        <end position="347"/>
    </location>
</feature>
<dbReference type="GO" id="GO:0015254">
    <property type="term" value="F:glycerol channel activity"/>
    <property type="evidence" value="ECO:0007669"/>
    <property type="project" value="TreeGrafter"/>
</dbReference>
<proteinExistence type="inferred from homology"/>
<dbReference type="GO" id="GO:0015250">
    <property type="term" value="F:water channel activity"/>
    <property type="evidence" value="ECO:0007669"/>
    <property type="project" value="TreeGrafter"/>
</dbReference>
<dbReference type="Pfam" id="PF00230">
    <property type="entry name" value="MIP"/>
    <property type="match status" value="1"/>
</dbReference>
<dbReference type="PANTHER" id="PTHR43829">
    <property type="entry name" value="AQUAPORIN OR AQUAGLYCEROPORIN RELATED"/>
    <property type="match status" value="1"/>
</dbReference>
<evidence type="ECO:0000256" key="8">
    <source>
        <dbReference type="RuleBase" id="RU000477"/>
    </source>
</evidence>
<sequence length="454" mass="49172">MAFSEGQQNGNRGVKDTVQIPEKEAPNGTEEAGSRNEGLGNNLSFSLANSSAQNGNPNKNQNDTYLDDEYQDYNPQYGQGNDGPTWSLAQPLPHIVRPGMRHGALPEDRKENAEDLKRRSEDPSQKSAAQKQQVADTRVKQNKDTDQEGFFNTWTKIRHYLREPMAEWLGTTVAMTIGLCATLSNFTSNGQAGSYPAQSAAWGFGFMVAIYTTGGISGGHMNPAISISLSVFRGFPARKCLIYIAAQLLGAITAGGFAYALYHDAIVEIAAASKVPQNASAAMSALITMPKSFVHPATAFFTEFVGSAILIGAILALGDDTNAPPGAGMQAFVLGILITVIILALGYNTGGCFNCARDFGPRLVALMAGWGGHLFREYHAWWVWGPWCADISGALFGALIYDIAIFTGGESPVNYPPRRRKRAVRARSLNLRKKLGLGKRRIGDLERSVRETEE</sequence>
<dbReference type="PANTHER" id="PTHR43829:SF24">
    <property type="entry name" value="MIP AQUAPORIN (EUROFUNG)"/>
    <property type="match status" value="1"/>
</dbReference>
<keyword evidence="6 10" id="KW-1133">Transmembrane helix</keyword>
<dbReference type="InterPro" id="IPR000425">
    <property type="entry name" value="MIP"/>
</dbReference>
<dbReference type="PRINTS" id="PR00783">
    <property type="entry name" value="MINTRINSICP"/>
</dbReference>
<keyword evidence="3 8" id="KW-0813">Transport</keyword>
<comment type="similarity">
    <text evidence="2 8">Belongs to the MIP/aquaporin (TC 1.A.8) family.</text>
</comment>
<protein>
    <recommendedName>
        <fullName evidence="13">Aquaporin</fullName>
    </recommendedName>
</protein>
<feature type="compositionally biased region" description="Basic and acidic residues" evidence="9">
    <location>
        <begin position="104"/>
        <end position="124"/>
    </location>
</feature>
<evidence type="ECO:0000256" key="2">
    <source>
        <dbReference type="ARBA" id="ARBA00006175"/>
    </source>
</evidence>
<dbReference type="AlphaFoldDB" id="A0A1F5LKZ3"/>
<dbReference type="GO" id="GO:0005886">
    <property type="term" value="C:plasma membrane"/>
    <property type="evidence" value="ECO:0007669"/>
    <property type="project" value="TreeGrafter"/>
</dbReference>
<dbReference type="InterPro" id="IPR022357">
    <property type="entry name" value="MIP_CS"/>
</dbReference>
<feature type="transmembrane region" description="Helical" evidence="10">
    <location>
        <begin position="240"/>
        <end position="262"/>
    </location>
</feature>
<accession>A0A1F5LKZ3</accession>
<dbReference type="Proteomes" id="UP000177622">
    <property type="component" value="Unassembled WGS sequence"/>
</dbReference>
<reference evidence="11 12" key="1">
    <citation type="journal article" date="2016" name="Sci. Rep.">
        <title>Penicillium arizonense, a new, genome sequenced fungal species, reveals a high chemical diversity in secreted metabolites.</title>
        <authorList>
            <person name="Grijseels S."/>
            <person name="Nielsen J.C."/>
            <person name="Randelovic M."/>
            <person name="Nielsen J."/>
            <person name="Nielsen K.F."/>
            <person name="Workman M."/>
            <person name="Frisvad J.C."/>
        </authorList>
    </citation>
    <scope>NUCLEOTIDE SEQUENCE [LARGE SCALE GENOMIC DNA]</scope>
    <source>
        <strain evidence="11 12">CBS 141311</strain>
    </source>
</reference>
<dbReference type="EMBL" id="LXJU01000007">
    <property type="protein sequence ID" value="OGE53776.1"/>
    <property type="molecule type" value="Genomic_DNA"/>
</dbReference>
<evidence type="ECO:0000313" key="12">
    <source>
        <dbReference type="Proteomes" id="UP000177622"/>
    </source>
</evidence>